<dbReference type="PROSITE" id="PS51387">
    <property type="entry name" value="FAD_PCMH"/>
    <property type="match status" value="1"/>
</dbReference>
<protein>
    <submittedName>
        <fullName evidence="7">FAD-binding protein</fullName>
    </submittedName>
    <submittedName>
        <fullName evidence="8">Glycolate oxidase</fullName>
    </submittedName>
</protein>
<comment type="cofactor">
    <cofactor evidence="1">
        <name>FAD</name>
        <dbReference type="ChEBI" id="CHEBI:57692"/>
    </cofactor>
</comment>
<dbReference type="Gene3D" id="3.30.465.10">
    <property type="match status" value="1"/>
</dbReference>
<reference evidence="7 10" key="2">
    <citation type="submission" date="2021-08" db="EMBL/GenBank/DDBJ databases">
        <title>Complete genome sequence of the strain Aneurinibacillus thermoaerophilus CCM 8960.</title>
        <authorList>
            <person name="Musilova J."/>
            <person name="Kourilova X."/>
            <person name="Pernicova I."/>
            <person name="Bezdicek M."/>
            <person name="Lengerova M."/>
            <person name="Obruca S."/>
            <person name="Sedlar K."/>
        </authorList>
    </citation>
    <scope>NUCLEOTIDE SEQUENCE [LARGE SCALE GENOMIC DNA]</scope>
    <source>
        <strain evidence="7 10">CCM 8960</strain>
    </source>
</reference>
<keyword evidence="4" id="KW-0274">FAD</keyword>
<gene>
    <name evidence="7" type="ORF">K3F53_02745</name>
    <name evidence="8" type="ORF">SAMN04489735_103911</name>
</gene>
<feature type="domain" description="FAD-binding PCMH-type" evidence="6">
    <location>
        <begin position="36"/>
        <end position="215"/>
    </location>
</feature>
<reference evidence="8 9" key="1">
    <citation type="submission" date="2016-10" db="EMBL/GenBank/DDBJ databases">
        <authorList>
            <person name="de Groot N.N."/>
        </authorList>
    </citation>
    <scope>NUCLEOTIDE SEQUENCE [LARGE SCALE GENOMIC DNA]</scope>
    <source>
        <strain evidence="8 9">L 420-91</strain>
    </source>
</reference>
<keyword evidence="3" id="KW-0285">Flavoprotein</keyword>
<dbReference type="InterPro" id="IPR016166">
    <property type="entry name" value="FAD-bd_PCMH"/>
</dbReference>
<dbReference type="InterPro" id="IPR004113">
    <property type="entry name" value="FAD-bd_oxidored_4_C"/>
</dbReference>
<evidence type="ECO:0000256" key="5">
    <source>
        <dbReference type="ARBA" id="ARBA00023002"/>
    </source>
</evidence>
<dbReference type="Proteomes" id="UP000198956">
    <property type="component" value="Unassembled WGS sequence"/>
</dbReference>
<dbReference type="Gene3D" id="3.30.70.2740">
    <property type="match status" value="1"/>
</dbReference>
<dbReference type="SUPFAM" id="SSF55103">
    <property type="entry name" value="FAD-linked oxidases, C-terminal domain"/>
    <property type="match status" value="1"/>
</dbReference>
<evidence type="ECO:0000256" key="1">
    <source>
        <dbReference type="ARBA" id="ARBA00001974"/>
    </source>
</evidence>
<sequence length="482" mass="52135">MDQQIKSELRSIVGQNYFLDSPNELYVYSYDATPLYQAMPDVVLIPACVEEVSAIMKVANKHRIPIVSRGSGTNLCGGTVPVEGGIVLNMNRLNEFKEIDQENLTATFGPGVITADVHKAVEAVGLFYPPDPGSMRISTMGGNVAECAGGMRGLKYGVTKDYVMGLEAVLPSGDVLRVGGKNAKDVAGYDVTKLLVGSEGTLAVITEITVKLLPLPAAKQTMVAYYNDLAAAARTVQRIIASKIIPATMEFLDQATMTVVEDFARIGLPLDMKAMLIIEQDGSEWQVEHDMKRIADICRAEGATEVRTAQTVEEGASLMAARRSALSALARVKPTTILEDATVPRANLAAMVEQIENIAQKYGVQICTFGHAGDGNLHPTCLTDERDKEEIHRVEQAFEEIFHTAIQLGGTITGEHGVGMAKAGYLDLKFGPVGMEVMKRIKEAFDPNGIMNPGKIFAKSTRRRVVVKGDGCGYKQCEHTHS</sequence>
<dbReference type="GO" id="GO:0071949">
    <property type="term" value="F:FAD binding"/>
    <property type="evidence" value="ECO:0007669"/>
    <property type="project" value="InterPro"/>
</dbReference>
<dbReference type="InterPro" id="IPR036318">
    <property type="entry name" value="FAD-bd_PCMH-like_sf"/>
</dbReference>
<evidence type="ECO:0000256" key="3">
    <source>
        <dbReference type="ARBA" id="ARBA00022630"/>
    </source>
</evidence>
<dbReference type="SUPFAM" id="SSF56176">
    <property type="entry name" value="FAD-binding/transporter-associated domain-like"/>
    <property type="match status" value="1"/>
</dbReference>
<dbReference type="Proteomes" id="UP000826616">
    <property type="component" value="Chromosome"/>
</dbReference>
<dbReference type="OrthoDB" id="9767256at2"/>
<dbReference type="PANTHER" id="PTHR42934">
    <property type="entry name" value="GLYCOLATE OXIDASE SUBUNIT GLCD"/>
    <property type="match status" value="1"/>
</dbReference>
<dbReference type="InterPro" id="IPR016169">
    <property type="entry name" value="FAD-bd_PCMH_sub2"/>
</dbReference>
<evidence type="ECO:0000256" key="2">
    <source>
        <dbReference type="ARBA" id="ARBA00008000"/>
    </source>
</evidence>
<dbReference type="PANTHER" id="PTHR42934:SF2">
    <property type="entry name" value="GLYCOLATE OXIDASE SUBUNIT GLCD"/>
    <property type="match status" value="1"/>
</dbReference>
<dbReference type="Pfam" id="PF02913">
    <property type="entry name" value="FAD-oxidase_C"/>
    <property type="match status" value="1"/>
</dbReference>
<dbReference type="Gene3D" id="1.10.45.10">
    <property type="entry name" value="Vanillyl-alcohol Oxidase, Chain A, domain 4"/>
    <property type="match status" value="1"/>
</dbReference>
<dbReference type="InterPro" id="IPR051914">
    <property type="entry name" value="FAD-linked_OxidoTrans_Type4"/>
</dbReference>
<evidence type="ECO:0000256" key="4">
    <source>
        <dbReference type="ARBA" id="ARBA00022827"/>
    </source>
</evidence>
<dbReference type="InterPro" id="IPR006094">
    <property type="entry name" value="Oxid_FAD_bind_N"/>
</dbReference>
<evidence type="ECO:0000313" key="9">
    <source>
        <dbReference type="Proteomes" id="UP000198956"/>
    </source>
</evidence>
<dbReference type="Pfam" id="PF01565">
    <property type="entry name" value="FAD_binding_4"/>
    <property type="match status" value="1"/>
</dbReference>
<dbReference type="EMBL" id="FNDE01000039">
    <property type="protein sequence ID" value="SDH64512.1"/>
    <property type="molecule type" value="Genomic_DNA"/>
</dbReference>
<evidence type="ECO:0000313" key="8">
    <source>
        <dbReference type="EMBL" id="SDH64512.1"/>
    </source>
</evidence>
<evidence type="ECO:0000259" key="6">
    <source>
        <dbReference type="PROSITE" id="PS51387"/>
    </source>
</evidence>
<dbReference type="AlphaFoldDB" id="A0A1G8E3I4"/>
<evidence type="ECO:0000313" key="7">
    <source>
        <dbReference type="EMBL" id="QYY43231.1"/>
    </source>
</evidence>
<dbReference type="EMBL" id="CP080764">
    <property type="protein sequence ID" value="QYY43231.1"/>
    <property type="molecule type" value="Genomic_DNA"/>
</dbReference>
<evidence type="ECO:0000313" key="10">
    <source>
        <dbReference type="Proteomes" id="UP000826616"/>
    </source>
</evidence>
<dbReference type="InterPro" id="IPR016164">
    <property type="entry name" value="FAD-linked_Oxase-like_C"/>
</dbReference>
<organism evidence="8 9">
    <name type="scientific">Aneurinibacillus thermoaerophilus</name>
    <dbReference type="NCBI Taxonomy" id="143495"/>
    <lineage>
        <taxon>Bacteria</taxon>
        <taxon>Bacillati</taxon>
        <taxon>Bacillota</taxon>
        <taxon>Bacilli</taxon>
        <taxon>Bacillales</taxon>
        <taxon>Paenibacillaceae</taxon>
        <taxon>Aneurinibacillus group</taxon>
        <taxon>Aneurinibacillus</taxon>
    </lineage>
</organism>
<accession>A0A1G8E3I4</accession>
<keyword evidence="5" id="KW-0560">Oxidoreductase</keyword>
<dbReference type="FunFam" id="1.10.45.10:FF:000001">
    <property type="entry name" value="D-lactate dehydrogenase mitochondrial"/>
    <property type="match status" value="1"/>
</dbReference>
<comment type="similarity">
    <text evidence="2">Belongs to the FAD-binding oxidoreductase/transferase type 4 family.</text>
</comment>
<proteinExistence type="inferred from homology"/>
<dbReference type="GeneID" id="97140279"/>
<dbReference type="FunFam" id="3.30.70.2740:FF:000001">
    <property type="entry name" value="D-lactate dehydrogenase mitochondrial"/>
    <property type="match status" value="1"/>
</dbReference>
<dbReference type="RefSeq" id="WP_057899918.1">
    <property type="nucleotide sequence ID" value="NZ_CP080764.1"/>
</dbReference>
<dbReference type="GO" id="GO:0016491">
    <property type="term" value="F:oxidoreductase activity"/>
    <property type="evidence" value="ECO:0007669"/>
    <property type="project" value="UniProtKB-KW"/>
</dbReference>
<keyword evidence="10" id="KW-1185">Reference proteome</keyword>
<name>A0A1G8E3I4_ANETH</name>
<dbReference type="InterPro" id="IPR016171">
    <property type="entry name" value="Vanillyl_alc_oxidase_C-sub2"/>
</dbReference>